<keyword evidence="4" id="KW-1185">Reference proteome</keyword>
<organism evidence="3 4">
    <name type="scientific">Actinomadura spongiicola</name>
    <dbReference type="NCBI Taxonomy" id="2303421"/>
    <lineage>
        <taxon>Bacteria</taxon>
        <taxon>Bacillati</taxon>
        <taxon>Actinomycetota</taxon>
        <taxon>Actinomycetes</taxon>
        <taxon>Streptosporangiales</taxon>
        <taxon>Thermomonosporaceae</taxon>
        <taxon>Actinomadura</taxon>
    </lineage>
</organism>
<keyword evidence="1" id="KW-0472">Membrane</keyword>
<evidence type="ECO:0000313" key="4">
    <source>
        <dbReference type="Proteomes" id="UP000262882"/>
    </source>
</evidence>
<dbReference type="SUPFAM" id="SSF52540">
    <property type="entry name" value="P-loop containing nucleoside triphosphate hydrolases"/>
    <property type="match status" value="2"/>
</dbReference>
<dbReference type="InterPro" id="IPR027417">
    <property type="entry name" value="P-loop_NTPase"/>
</dbReference>
<feature type="transmembrane region" description="Helical" evidence="1">
    <location>
        <begin position="502"/>
        <end position="524"/>
    </location>
</feature>
<proteinExistence type="predicted"/>
<sequence>MAERDSGRGRIFAGRGGGGPVVKQIVRRSRVGRDAIMNVYLGGRGTGRAVHPEDRRTMLNALRHIWIDGVLERSIYRRTVLELGLEDRPDMVDNPWDVHLEEPDHTPVPLERGVTPGHVLRTRRSLLIVGAPGAGKSTMLLQLLRELLDEAEDETKPIPVVFHLGSWQGETSLRQWLVDGLTATPYSVPPDVARLWVEERRILPLLDGLDEVALEHRVACARAIDAFHAEDGLLPVVVCSRVAEYATLGFKLGFKSALHVQPLTRSQVDGYLDRFGAPLAGMREALGADPTLWELLQTPFLLGIAVRAYEGLPAEEISLEHGPLPDRRTRLIDAFVDRTLRGRPGRSQLDRRQVVRWLAYTARALGVRLETVFHIEMVTRSWLPLGKMTLVTAATTLPLVALTGTLCYLLTEMVFDRSQAISFTTVVAVLAGVGGLVSEHELKGPVGGGRAEQLVSTLREMLAIASGLATVSALGGGVIGAFAAGIAHAPIRSSDLMVVGDYAVRGAFFLALVAILLVFADPVLATRREFHEFPPGKALSLESRLGLDLTLAIGVPAALIFGILNGGPGALAGGLLGVCAGYLCVGRRLVGYWCTRVLLASDGLLPLRYLRFLDLAVSRMLLIQIGGGHRFYHRLLLEYFAGLDLEDVPDGYRQGGLPVADMTPEVVLSNAQTSKDHRLVLKQLRYAGNHVPVEEFAPAAFEAARKMIPEPDDDGNRKADQSLVDIVVSAHRLVFNSGHLDLSPAAAFEVAEFLYSLTSAKEAHIRRWWKTAEEFYRLAIDSEHPIYAPAAKKNLERGPSPTALRLPDVAPYQGHGPPFFY</sequence>
<reference evidence="3 4" key="1">
    <citation type="submission" date="2018-08" db="EMBL/GenBank/DDBJ databases">
        <title>Actinomadura spongicola sp. nov., isolated from marine sponge Leucetta chagosensis.</title>
        <authorList>
            <person name="Li L."/>
            <person name="Lin H.W."/>
        </authorList>
    </citation>
    <scope>NUCLEOTIDE SEQUENCE [LARGE SCALE GENOMIC DNA]</scope>
    <source>
        <strain evidence="3 4">LHW52907</strain>
    </source>
</reference>
<keyword evidence="1" id="KW-1133">Transmembrane helix</keyword>
<feature type="transmembrane region" description="Helical" evidence="1">
    <location>
        <begin position="390"/>
        <end position="411"/>
    </location>
</feature>
<dbReference type="PROSITE" id="PS50837">
    <property type="entry name" value="NACHT"/>
    <property type="match status" value="1"/>
</dbReference>
<dbReference type="InterPro" id="IPR007111">
    <property type="entry name" value="NACHT_NTPase"/>
</dbReference>
<gene>
    <name evidence="3" type="ORF">D0T12_25685</name>
</gene>
<evidence type="ECO:0000256" key="1">
    <source>
        <dbReference type="SAM" id="Phobius"/>
    </source>
</evidence>
<feature type="transmembrane region" description="Helical" evidence="1">
    <location>
        <begin position="458"/>
        <end position="482"/>
    </location>
</feature>
<dbReference type="Gene3D" id="3.40.50.300">
    <property type="entry name" value="P-loop containing nucleotide triphosphate hydrolases"/>
    <property type="match status" value="1"/>
</dbReference>
<dbReference type="Proteomes" id="UP000262882">
    <property type="component" value="Unassembled WGS sequence"/>
</dbReference>
<feature type="transmembrane region" description="Helical" evidence="1">
    <location>
        <begin position="545"/>
        <end position="564"/>
    </location>
</feature>
<comment type="caution">
    <text evidence="3">The sequence shown here is derived from an EMBL/GenBank/DDBJ whole genome shotgun (WGS) entry which is preliminary data.</text>
</comment>
<dbReference type="EMBL" id="QVNQ01000008">
    <property type="protein sequence ID" value="RFS82819.1"/>
    <property type="molecule type" value="Genomic_DNA"/>
</dbReference>
<feature type="domain" description="NACHT" evidence="2">
    <location>
        <begin position="124"/>
        <end position="212"/>
    </location>
</feature>
<feature type="transmembrane region" description="Helical" evidence="1">
    <location>
        <begin position="570"/>
        <end position="590"/>
    </location>
</feature>
<evidence type="ECO:0000313" key="3">
    <source>
        <dbReference type="EMBL" id="RFS82819.1"/>
    </source>
</evidence>
<dbReference type="AlphaFoldDB" id="A0A372GCG8"/>
<accession>A0A372GCG8</accession>
<dbReference type="Pfam" id="PF05729">
    <property type="entry name" value="NACHT"/>
    <property type="match status" value="1"/>
</dbReference>
<evidence type="ECO:0000259" key="2">
    <source>
        <dbReference type="PROSITE" id="PS50837"/>
    </source>
</evidence>
<keyword evidence="1" id="KW-0812">Transmembrane</keyword>
<protein>
    <submittedName>
        <fullName evidence="3">NACHT domain-containing protein</fullName>
    </submittedName>
</protein>
<name>A0A372GCG8_9ACTN</name>